<sequence>MESTAILKKLLRYFRRSWLICLYIAAAFSWLKTDSAFLFCLTVSAVCIWLAWHYRALLALVVRNKVAVFLYSVVILFIAKTYAEKLLNNQFGIEPDYIKNAAIVYGAFLSVPLTIALIALILVVALGAVYVIAFFEGFLPNSVKKISHHPLWQSWPYLITGCFMVMLTMGSIQEKMARAALLADAYPISRCGPERQNILYVQKSETGCLTLEARFSPRKFVYDIRPLELPSGDQPGANHQ</sequence>
<feature type="transmembrane region" description="Helical" evidence="1">
    <location>
        <begin position="36"/>
        <end position="54"/>
    </location>
</feature>
<proteinExistence type="predicted"/>
<keyword evidence="1" id="KW-1133">Transmembrane helix</keyword>
<evidence type="ECO:0000313" key="2">
    <source>
        <dbReference type="EMBL" id="WZV96347.1"/>
    </source>
</evidence>
<accession>A0ABZ3B0R8</accession>
<dbReference type="EMBL" id="CP151800">
    <property type="protein sequence ID" value="WZV96347.1"/>
    <property type="molecule type" value="Genomic_DNA"/>
</dbReference>
<feature type="transmembrane region" description="Helical" evidence="1">
    <location>
        <begin position="155"/>
        <end position="172"/>
    </location>
</feature>
<organism evidence="2 3">
    <name type="scientific">Kosakonia calanthes</name>
    <dbReference type="NCBI Taxonomy" id="3139408"/>
    <lineage>
        <taxon>Bacteria</taxon>
        <taxon>Pseudomonadati</taxon>
        <taxon>Pseudomonadota</taxon>
        <taxon>Gammaproteobacteria</taxon>
        <taxon>Enterobacterales</taxon>
        <taxon>Enterobacteriaceae</taxon>
        <taxon>Kosakonia</taxon>
    </lineage>
</organism>
<feature type="transmembrane region" description="Helical" evidence="1">
    <location>
        <begin position="13"/>
        <end position="31"/>
    </location>
</feature>
<dbReference type="Proteomes" id="UP001466893">
    <property type="component" value="Chromosome"/>
</dbReference>
<evidence type="ECO:0000313" key="3">
    <source>
        <dbReference type="Proteomes" id="UP001466893"/>
    </source>
</evidence>
<keyword evidence="3" id="KW-1185">Reference proteome</keyword>
<feature type="transmembrane region" description="Helical" evidence="1">
    <location>
        <begin position="66"/>
        <end position="83"/>
    </location>
</feature>
<dbReference type="RefSeq" id="WP_342320681.1">
    <property type="nucleotide sequence ID" value="NZ_CP151800.1"/>
</dbReference>
<name>A0ABZ3B0R8_9ENTR</name>
<reference evidence="2 3" key="1">
    <citation type="submission" date="2024-04" db="EMBL/GenBank/DDBJ databases">
        <title>Kosakonia calanthae sp. nov., a halophilic bacterium isolated from leaves of Calanthe tiplacata.</title>
        <authorList>
            <person name="Wu P."/>
        </authorList>
    </citation>
    <scope>NUCLEOTIDE SEQUENCE [LARGE SCALE GENOMIC DNA]</scope>
    <source>
        <strain evidence="2 3">BYX6</strain>
    </source>
</reference>
<keyword evidence="1" id="KW-0472">Membrane</keyword>
<keyword evidence="1" id="KW-0812">Transmembrane</keyword>
<gene>
    <name evidence="2" type="ORF">AAEY27_11650</name>
</gene>
<evidence type="ECO:0000256" key="1">
    <source>
        <dbReference type="SAM" id="Phobius"/>
    </source>
</evidence>
<protein>
    <submittedName>
        <fullName evidence="2">Uncharacterized protein</fullName>
    </submittedName>
</protein>
<feature type="transmembrane region" description="Helical" evidence="1">
    <location>
        <begin position="103"/>
        <end position="135"/>
    </location>
</feature>